<protein>
    <submittedName>
        <fullName evidence="2">Uncharacterized protein</fullName>
    </submittedName>
</protein>
<feature type="compositionally biased region" description="Basic and acidic residues" evidence="1">
    <location>
        <begin position="174"/>
        <end position="184"/>
    </location>
</feature>
<evidence type="ECO:0000313" key="2">
    <source>
        <dbReference type="EMBL" id="URE13075.1"/>
    </source>
</evidence>
<sequence length="329" mass="37139">MGAGRKTQTILVPEPSPARNLLKKDLGGAIFGCKDATMKEHLKKQLFARGFPRWCEIKQLRGGSSSLGNNFEHLENKENAVDGGSSPERRRVHLSFSSHSDKVGNPIRPPFNTDWNIAHEAPPNEGNDSVCPFGSTTWSLVYWPWRTTPTPLYRPQPPPPSTSTTRRRRRRRRSREEAREEEREAIEMGNSLRCCLACVLPCGALDVVRVVHLSGQVEEYGRHVTAGEILAANPDHVLSKPCSSQGVVRRILIVSPESELKRGHIYFLIPTSTLPDQKKSSDDKRKKHAETTRTTEILAEKKPPSHHRRHRSGRVGVWRPHLERICEDS</sequence>
<accession>A0A9E7GE91</accession>
<feature type="region of interest" description="Disordered" evidence="1">
    <location>
        <begin position="149"/>
        <end position="184"/>
    </location>
</feature>
<organism evidence="2 3">
    <name type="scientific">Musa troglodytarum</name>
    <name type="common">fe'i banana</name>
    <dbReference type="NCBI Taxonomy" id="320322"/>
    <lineage>
        <taxon>Eukaryota</taxon>
        <taxon>Viridiplantae</taxon>
        <taxon>Streptophyta</taxon>
        <taxon>Embryophyta</taxon>
        <taxon>Tracheophyta</taxon>
        <taxon>Spermatophyta</taxon>
        <taxon>Magnoliopsida</taxon>
        <taxon>Liliopsida</taxon>
        <taxon>Zingiberales</taxon>
        <taxon>Musaceae</taxon>
        <taxon>Musa</taxon>
    </lineage>
</organism>
<dbReference type="Pfam" id="PF14009">
    <property type="entry name" value="PADRE"/>
    <property type="match status" value="1"/>
</dbReference>
<dbReference type="InterPro" id="IPR025322">
    <property type="entry name" value="PADRE_dom"/>
</dbReference>
<dbReference type="Proteomes" id="UP001055439">
    <property type="component" value="Chromosome 6"/>
</dbReference>
<feature type="compositionally biased region" description="Pro residues" evidence="1">
    <location>
        <begin position="152"/>
        <end position="161"/>
    </location>
</feature>
<feature type="compositionally biased region" description="Basic residues" evidence="1">
    <location>
        <begin position="304"/>
        <end position="313"/>
    </location>
</feature>
<name>A0A9E7GE91_9LILI</name>
<feature type="compositionally biased region" description="Basic and acidic residues" evidence="1">
    <location>
        <begin position="276"/>
        <end position="303"/>
    </location>
</feature>
<keyword evidence="3" id="KW-1185">Reference proteome</keyword>
<dbReference type="AlphaFoldDB" id="A0A9E7GE91"/>
<dbReference type="OrthoDB" id="1856818at2759"/>
<reference evidence="2" key="1">
    <citation type="submission" date="2022-05" db="EMBL/GenBank/DDBJ databases">
        <title>The Musa troglodytarum L. genome provides insights into the mechanism of non-climacteric behaviour and enrichment of carotenoids.</title>
        <authorList>
            <person name="Wang J."/>
        </authorList>
    </citation>
    <scope>NUCLEOTIDE SEQUENCE</scope>
    <source>
        <tissue evidence="2">Leaf</tissue>
    </source>
</reference>
<dbReference type="EMBL" id="CP097508">
    <property type="protein sequence ID" value="URE13075.1"/>
    <property type="molecule type" value="Genomic_DNA"/>
</dbReference>
<feature type="region of interest" description="Disordered" evidence="1">
    <location>
        <begin position="275"/>
        <end position="313"/>
    </location>
</feature>
<proteinExistence type="predicted"/>
<dbReference type="PANTHER" id="PTHR33052">
    <property type="entry name" value="DUF4228 DOMAIN PROTEIN-RELATED"/>
    <property type="match status" value="1"/>
</dbReference>
<evidence type="ECO:0000313" key="3">
    <source>
        <dbReference type="Proteomes" id="UP001055439"/>
    </source>
</evidence>
<evidence type="ECO:0000256" key="1">
    <source>
        <dbReference type="SAM" id="MobiDB-lite"/>
    </source>
</evidence>
<gene>
    <name evidence="2" type="ORF">MUK42_04124</name>
</gene>